<comment type="subunit">
    <text evidence="10">Heterotrimer of RecB, RecC and RecD. All subunits contribute to DNA-binding.</text>
</comment>
<keyword evidence="2 10" id="KW-0547">Nucleotide-binding</keyword>
<keyword evidence="5 10" id="KW-0347">Helicase</keyword>
<evidence type="ECO:0000256" key="4">
    <source>
        <dbReference type="ARBA" id="ARBA00022801"/>
    </source>
</evidence>
<name>A0ABT6X2T4_9BURK</name>
<organism evidence="12 13">
    <name type="scientific">Limnohabitans lacus</name>
    <dbReference type="NCBI Taxonomy" id="3045173"/>
    <lineage>
        <taxon>Bacteria</taxon>
        <taxon>Pseudomonadati</taxon>
        <taxon>Pseudomonadota</taxon>
        <taxon>Betaproteobacteria</taxon>
        <taxon>Burkholderiales</taxon>
        <taxon>Comamonadaceae</taxon>
        <taxon>Limnohabitans</taxon>
    </lineage>
</organism>
<evidence type="ECO:0000313" key="12">
    <source>
        <dbReference type="EMBL" id="MDI9232430.1"/>
    </source>
</evidence>
<dbReference type="Gene3D" id="3.40.50.300">
    <property type="entry name" value="P-loop containing nucleotide triphosphate hydrolases"/>
    <property type="match status" value="2"/>
</dbReference>
<evidence type="ECO:0000256" key="8">
    <source>
        <dbReference type="ARBA" id="ARBA00023125"/>
    </source>
</evidence>
<evidence type="ECO:0000256" key="2">
    <source>
        <dbReference type="ARBA" id="ARBA00022741"/>
    </source>
</evidence>
<keyword evidence="6 10" id="KW-0269">Exonuclease</keyword>
<dbReference type="InterPro" id="IPR006697">
    <property type="entry name" value="RecC"/>
</dbReference>
<evidence type="ECO:0000256" key="6">
    <source>
        <dbReference type="ARBA" id="ARBA00022839"/>
    </source>
</evidence>
<keyword evidence="4 10" id="KW-0378">Hydrolase</keyword>
<feature type="domain" description="RecC C-terminal" evidence="11">
    <location>
        <begin position="835"/>
        <end position="1077"/>
    </location>
</feature>
<dbReference type="GO" id="GO:0008854">
    <property type="term" value="F:exodeoxyribonuclease V activity"/>
    <property type="evidence" value="ECO:0007669"/>
    <property type="project" value="UniProtKB-EC"/>
</dbReference>
<keyword evidence="3 10" id="KW-0227">DNA damage</keyword>
<keyword evidence="9 10" id="KW-0234">DNA repair</keyword>
<sequence length="1155" mass="127358">MPVSAIPSGFIALHSHRSEVLAETLSGWLARQPLAPLESEVVLVQSNGMAEWIKMALAQQGGVCAATRVELPSRFLWRTYRQVLGAHNVPRDSPLDKLPMTWRLMALLPGCVGDAVFQPVAGFLRGDEPDRLLQLASRLADLFDQYQIYRPDWLEDWAAGRNVLRKASGLDDLPAEQLWQAELWRRVLATLTDTERQATRPALHVRALARLKSGQPLASPVARRVSVFGMSHMPGQLLEMLAALSAHSQVLLAVPNPCQHHWGDIMDGREALQAERRRHAYRDGVALSDMPYEQMHLHAPALLAAWGRQGRDFIRQLDAFDDVQAAQEAVPGVKLDLFELPEPDGLQLLAQLQNRIRDLRPAQDPVDAPWHRDDRSVVFQVAHSPVRELEVLHDQLLQWFHQMPEVSPRDVVVMVPDIEVMAPAIRAVFGQYKRSDARFIPFDIADLGAQATSPLIHAVEWLLALPQQRGRMSELVALLEVPALAARFGIQPAQRPTLTRWMAGSGIRWGLSAEHREGLGLASCGEDNSALFGVQRMLMGYACGADAMPAGADGSDPYPEVGGLDAELAGALAHLLQALIDWWQVSTTAATPAQWAERARAMLAALFKPQDDGERQALAALDQALNDWLQAADQAEFAQAVPLAVARSAWLEALKVPKLEQRFRAGGVTFCTLMPMRAIPFQMVCLLGMNDGDYPRRSPRADFDLLGLPGMARPGDRSRRDDDRQLMLEALLSARRVLYVSWSGRSVRDNSDQPPSVLVSQLRDEIDALWGAGTSDQLTTVHPLQPFSRVYFEEGGLLTTYAQEWRSAQTEDGTPSAMAPMPKLEALQTATGKPVITLAQLARFLRRPVGAFFKERLQVHLEDERSELHDEELFGLAGLDLYQLLDHELTHVPADLNRQNVPAHVQHVVHSLRKAGALPLAGVGALEAQNLASSLETLLDAAIREREDFPDVADRLLIDVPEADVHLQDALGGILVGEQGALSLHMRASHLADLKSKKPQALPDKLIDVWLISLAAAAMGHALTIAVVGRNAVVRLAPQAPDAARAQLQQLLVTWADGMRWPLPLPPETALQWLKAQGNDNALLDVYEGGHFKRAERSKDPALARTYPTLDALLAGGAFERLAEQVYAPLRDWAQACQVEPLQGTQDVSDEEDMA</sequence>
<dbReference type="Gene3D" id="3.40.50.10930">
    <property type="match status" value="1"/>
</dbReference>
<dbReference type="PANTHER" id="PTHR30591:SF1">
    <property type="entry name" value="RECBCD ENZYME SUBUNIT RECC"/>
    <property type="match status" value="1"/>
</dbReference>
<dbReference type="InterPro" id="IPR013986">
    <property type="entry name" value="DExx_box_DNA_helicase_dom_sf"/>
</dbReference>
<dbReference type="InterPro" id="IPR041500">
    <property type="entry name" value="RecC_C"/>
</dbReference>
<dbReference type="Gene3D" id="1.10.10.990">
    <property type="match status" value="1"/>
</dbReference>
<evidence type="ECO:0000256" key="7">
    <source>
        <dbReference type="ARBA" id="ARBA00022840"/>
    </source>
</evidence>
<evidence type="ECO:0000256" key="1">
    <source>
        <dbReference type="ARBA" id="ARBA00022722"/>
    </source>
</evidence>
<dbReference type="InterPro" id="IPR027417">
    <property type="entry name" value="P-loop_NTPase"/>
</dbReference>
<dbReference type="Gene3D" id="1.10.10.160">
    <property type="match status" value="1"/>
</dbReference>
<dbReference type="NCBIfam" id="TIGR01450">
    <property type="entry name" value="recC"/>
    <property type="match status" value="1"/>
</dbReference>
<dbReference type="RefSeq" id="WP_283222840.1">
    <property type="nucleotide sequence ID" value="NZ_JASGBH010000001.1"/>
</dbReference>
<evidence type="ECO:0000256" key="10">
    <source>
        <dbReference type="HAMAP-Rule" id="MF_01486"/>
    </source>
</evidence>
<dbReference type="InterPro" id="IPR011335">
    <property type="entry name" value="Restrct_endonuc-II-like"/>
</dbReference>
<dbReference type="HAMAP" id="MF_01486">
    <property type="entry name" value="RecC"/>
    <property type="match status" value="1"/>
</dbReference>
<dbReference type="Pfam" id="PF04257">
    <property type="entry name" value="Exonuc_V_gamma"/>
    <property type="match status" value="1"/>
</dbReference>
<evidence type="ECO:0000259" key="11">
    <source>
        <dbReference type="Pfam" id="PF17946"/>
    </source>
</evidence>
<dbReference type="PANTHER" id="PTHR30591">
    <property type="entry name" value="RECBCD ENZYME SUBUNIT RECC"/>
    <property type="match status" value="1"/>
</dbReference>
<evidence type="ECO:0000256" key="9">
    <source>
        <dbReference type="ARBA" id="ARBA00023204"/>
    </source>
</evidence>
<dbReference type="EMBL" id="JASGBH010000001">
    <property type="protein sequence ID" value="MDI9232430.1"/>
    <property type="molecule type" value="Genomic_DNA"/>
</dbReference>
<keyword evidence="13" id="KW-1185">Reference proteome</keyword>
<comment type="function">
    <text evidence="10">A helicase/nuclease that prepares dsDNA breaks (DSB) for recombinational DNA repair. Binds to DSBs and unwinds DNA via a highly rapid and processive ATP-dependent bidirectional helicase activity. Unwinds dsDNA until it encounters a Chi (crossover hotspot instigator) sequence from the 3' direction. Cuts ssDNA a few nucleotides 3' to the Chi site. The properties and activities of the enzyme are changed at Chi. The Chi-altered holoenzyme produces a long 3'-ssDNA overhang and facilitates RecA-binding to the ssDNA for homologous DNA recombination and repair. Holoenzyme degrades any linearized DNA that is unable to undergo homologous recombination. In the holoenzyme this subunit recognizes the wild-type Chi sequence, and when added to isolated RecB increases its ATP-dependent helicase processivity.</text>
</comment>
<comment type="similarity">
    <text evidence="10">Belongs to the RecC family.</text>
</comment>
<gene>
    <name evidence="10 12" type="primary">recC</name>
    <name evidence="12" type="ORF">QLQ16_01110</name>
</gene>
<comment type="miscellaneous">
    <text evidence="10">In the RecBCD complex, RecB has a slow 3'-5' helicase, an exonuclease activity and loads RecA onto ssDNA, RecD has a fast 5'-3' helicase activity, while RecC stimulates the ATPase and processivity of the RecB helicase and contributes to recognition of the Chi site.</text>
</comment>
<proteinExistence type="inferred from homology"/>
<keyword evidence="1 10" id="KW-0540">Nuclease</keyword>
<protein>
    <recommendedName>
        <fullName evidence="10">RecBCD enzyme subunit RecC</fullName>
    </recommendedName>
    <alternativeName>
        <fullName evidence="10">Exonuclease V subunit RecC</fullName>
        <shortName evidence="10">ExoV subunit RecC</shortName>
    </alternativeName>
    <alternativeName>
        <fullName evidence="10">Helicase/nuclease RecBCD subunit RecC</fullName>
    </alternativeName>
</protein>
<evidence type="ECO:0000313" key="13">
    <source>
        <dbReference type="Proteomes" id="UP001431902"/>
    </source>
</evidence>
<evidence type="ECO:0000256" key="5">
    <source>
        <dbReference type="ARBA" id="ARBA00022806"/>
    </source>
</evidence>
<keyword evidence="7 10" id="KW-0067">ATP-binding</keyword>
<evidence type="ECO:0000256" key="3">
    <source>
        <dbReference type="ARBA" id="ARBA00022763"/>
    </source>
</evidence>
<dbReference type="Proteomes" id="UP001431902">
    <property type="component" value="Unassembled WGS sequence"/>
</dbReference>
<dbReference type="Pfam" id="PF17946">
    <property type="entry name" value="RecC_C"/>
    <property type="match status" value="1"/>
</dbReference>
<reference evidence="12" key="1">
    <citation type="submission" date="2023-05" db="EMBL/GenBank/DDBJ databases">
        <title>Limnohabitans sp. strain HM2-2 Genome sequencing and assembly.</title>
        <authorList>
            <person name="Jung Y."/>
        </authorList>
    </citation>
    <scope>NUCLEOTIDE SEQUENCE</scope>
    <source>
        <strain evidence="12">HM2-2</strain>
    </source>
</reference>
<keyword evidence="8 10" id="KW-0238">DNA-binding</keyword>
<accession>A0ABT6X2T4</accession>
<dbReference type="SUPFAM" id="SSF52540">
    <property type="entry name" value="P-loop containing nucleoside triphosphate hydrolases"/>
    <property type="match status" value="2"/>
</dbReference>
<dbReference type="PIRSF" id="PIRSF000980">
    <property type="entry name" value="RecC"/>
    <property type="match status" value="1"/>
</dbReference>
<comment type="caution">
    <text evidence="12">The sequence shown here is derived from an EMBL/GenBank/DDBJ whole genome shotgun (WGS) entry which is preliminary data.</text>
</comment>
<dbReference type="SUPFAM" id="SSF52980">
    <property type="entry name" value="Restriction endonuclease-like"/>
    <property type="match status" value="1"/>
</dbReference>